<dbReference type="InterPro" id="IPR016193">
    <property type="entry name" value="Cytidine_deaminase-like"/>
</dbReference>
<keyword evidence="6 12" id="KW-0479">Metal-binding</keyword>
<keyword evidence="15" id="KW-1185">Reference proteome</keyword>
<dbReference type="EMBL" id="BSDD01000002">
    <property type="protein sequence ID" value="GLH69664.1"/>
    <property type="molecule type" value="Genomic_DNA"/>
</dbReference>
<evidence type="ECO:0000313" key="15">
    <source>
        <dbReference type="Proteomes" id="UP001165089"/>
    </source>
</evidence>
<evidence type="ECO:0000256" key="5">
    <source>
        <dbReference type="ARBA" id="ARBA00018266"/>
    </source>
</evidence>
<comment type="cofactor">
    <cofactor evidence="1 12">
        <name>Zn(2+)</name>
        <dbReference type="ChEBI" id="CHEBI:29105"/>
    </cofactor>
</comment>
<evidence type="ECO:0000256" key="6">
    <source>
        <dbReference type="ARBA" id="ARBA00022723"/>
    </source>
</evidence>
<evidence type="ECO:0000256" key="4">
    <source>
        <dbReference type="ARBA" id="ARBA00012783"/>
    </source>
</evidence>
<dbReference type="InterPro" id="IPR006262">
    <property type="entry name" value="Cyt_deam_tetra"/>
</dbReference>
<evidence type="ECO:0000256" key="3">
    <source>
        <dbReference type="ARBA" id="ARBA00006576"/>
    </source>
</evidence>
<protein>
    <recommendedName>
        <fullName evidence="5 12">Cytidine deaminase</fullName>
        <ecNumber evidence="4 12">3.5.4.5</ecNumber>
    </recommendedName>
    <alternativeName>
        <fullName evidence="9 12">Cytidine aminohydrolase</fullName>
    </alternativeName>
</protein>
<feature type="domain" description="CMP/dCMP-type deaminase" evidence="13">
    <location>
        <begin position="8"/>
        <end position="135"/>
    </location>
</feature>
<evidence type="ECO:0000313" key="14">
    <source>
        <dbReference type="EMBL" id="GLH69664.1"/>
    </source>
</evidence>
<evidence type="ECO:0000256" key="10">
    <source>
        <dbReference type="ARBA" id="ARBA00049252"/>
    </source>
</evidence>
<dbReference type="InterPro" id="IPR016192">
    <property type="entry name" value="APOBEC/CMP_deaminase_Zn-bd"/>
</dbReference>
<evidence type="ECO:0000256" key="11">
    <source>
        <dbReference type="ARBA" id="ARBA00049558"/>
    </source>
</evidence>
<proteinExistence type="inferred from homology"/>
<evidence type="ECO:0000256" key="1">
    <source>
        <dbReference type="ARBA" id="ARBA00001947"/>
    </source>
</evidence>
<comment type="caution">
    <text evidence="14">The sequence shown here is derived from an EMBL/GenBank/DDBJ whole genome shotgun (WGS) entry which is preliminary data.</text>
</comment>
<accession>A0ABQ5Q587</accession>
<dbReference type="CDD" id="cd01283">
    <property type="entry name" value="cytidine_deaminase"/>
    <property type="match status" value="1"/>
</dbReference>
<dbReference type="SUPFAM" id="SSF53927">
    <property type="entry name" value="Cytidine deaminase-like"/>
    <property type="match status" value="1"/>
</dbReference>
<dbReference type="PROSITE" id="PS00903">
    <property type="entry name" value="CYT_DCMP_DEAMINASES_1"/>
    <property type="match status" value="1"/>
</dbReference>
<evidence type="ECO:0000256" key="7">
    <source>
        <dbReference type="ARBA" id="ARBA00022801"/>
    </source>
</evidence>
<name>A0ABQ5Q587_9BACT</name>
<dbReference type="Gene3D" id="3.40.140.10">
    <property type="entry name" value="Cytidine Deaminase, domain 2"/>
    <property type="match status" value="1"/>
</dbReference>
<sequence>MFDDPQSPAWTPLLEAAWAARDRAHAPYSHFQVGAALLTASGQVVAGCNVENAAYPVGLCAERGAVSTAVAQGLAPGGLVAAVVVTEADRLTPPCGACRQVLVEFAEDLPILLANRRTRQLHRLADLLPHSFSGRHFRAGT</sequence>
<comment type="function">
    <text evidence="2 12">This enzyme scavenges exogenous and endogenous cytidine and 2'-deoxycytidine for UMP synthesis.</text>
</comment>
<gene>
    <name evidence="14" type="primary">cdd</name>
    <name evidence="14" type="ORF">GETHPA_11970</name>
</gene>
<keyword evidence="7 12" id="KW-0378">Hydrolase</keyword>
<keyword evidence="8 12" id="KW-0862">Zinc</keyword>
<dbReference type="PANTHER" id="PTHR11644:SF2">
    <property type="entry name" value="CYTIDINE DEAMINASE"/>
    <property type="match status" value="1"/>
</dbReference>
<comment type="similarity">
    <text evidence="3 12">Belongs to the cytidine and deoxycytidylate deaminase family.</text>
</comment>
<evidence type="ECO:0000256" key="2">
    <source>
        <dbReference type="ARBA" id="ARBA00003949"/>
    </source>
</evidence>
<dbReference type="Pfam" id="PF00383">
    <property type="entry name" value="dCMP_cyt_deam_1"/>
    <property type="match status" value="1"/>
</dbReference>
<dbReference type="PANTHER" id="PTHR11644">
    <property type="entry name" value="CYTIDINE DEAMINASE"/>
    <property type="match status" value="1"/>
</dbReference>
<comment type="catalytic activity">
    <reaction evidence="11 12">
        <text>cytidine + H2O + H(+) = uridine + NH4(+)</text>
        <dbReference type="Rhea" id="RHEA:16069"/>
        <dbReference type="ChEBI" id="CHEBI:15377"/>
        <dbReference type="ChEBI" id="CHEBI:15378"/>
        <dbReference type="ChEBI" id="CHEBI:16704"/>
        <dbReference type="ChEBI" id="CHEBI:17562"/>
        <dbReference type="ChEBI" id="CHEBI:28938"/>
        <dbReference type="EC" id="3.5.4.5"/>
    </reaction>
</comment>
<dbReference type="EC" id="3.5.4.5" evidence="4 12"/>
<evidence type="ECO:0000256" key="8">
    <source>
        <dbReference type="ARBA" id="ARBA00022833"/>
    </source>
</evidence>
<evidence type="ECO:0000256" key="12">
    <source>
        <dbReference type="RuleBase" id="RU364006"/>
    </source>
</evidence>
<evidence type="ECO:0000256" key="9">
    <source>
        <dbReference type="ARBA" id="ARBA00032005"/>
    </source>
</evidence>
<dbReference type="RefSeq" id="WP_285723679.1">
    <property type="nucleotide sequence ID" value="NZ_BSDD01000002.1"/>
</dbReference>
<dbReference type="InterPro" id="IPR050202">
    <property type="entry name" value="Cyt/Deoxycyt_deaminase"/>
</dbReference>
<dbReference type="PROSITE" id="PS51747">
    <property type="entry name" value="CYT_DCMP_DEAMINASES_2"/>
    <property type="match status" value="1"/>
</dbReference>
<dbReference type="InterPro" id="IPR002125">
    <property type="entry name" value="CMP_dCMP_dom"/>
</dbReference>
<reference evidence="14 15" key="1">
    <citation type="journal article" date="2023" name="Antonie Van Leeuwenhoek">
        <title>Mesoterricola silvestris gen. nov., sp. nov., Mesoterricola sediminis sp. nov., Geothrix oryzae sp. nov., Geothrix edaphica sp. nov., Geothrix rubra sp. nov., and Geothrix limicola sp. nov., six novel members of Acidobacteriota isolated from soils.</title>
        <authorList>
            <person name="Itoh H."/>
            <person name="Sugisawa Y."/>
            <person name="Mise K."/>
            <person name="Xu Z."/>
            <person name="Kuniyasu M."/>
            <person name="Ushijima N."/>
            <person name="Kawano K."/>
            <person name="Kobayashi E."/>
            <person name="Shiratori Y."/>
            <person name="Masuda Y."/>
            <person name="Senoo K."/>
        </authorList>
    </citation>
    <scope>NUCLEOTIDE SEQUENCE [LARGE SCALE GENOMIC DNA]</scope>
    <source>
        <strain evidence="14 15">Red803</strain>
    </source>
</reference>
<organism evidence="14 15">
    <name type="scientific">Geothrix rubra</name>
    <dbReference type="NCBI Taxonomy" id="2927977"/>
    <lineage>
        <taxon>Bacteria</taxon>
        <taxon>Pseudomonadati</taxon>
        <taxon>Acidobacteriota</taxon>
        <taxon>Holophagae</taxon>
        <taxon>Holophagales</taxon>
        <taxon>Holophagaceae</taxon>
        <taxon>Geothrix</taxon>
    </lineage>
</organism>
<dbReference type="Proteomes" id="UP001165089">
    <property type="component" value="Unassembled WGS sequence"/>
</dbReference>
<dbReference type="NCBIfam" id="NF004064">
    <property type="entry name" value="PRK05578.1"/>
    <property type="match status" value="1"/>
</dbReference>
<comment type="catalytic activity">
    <reaction evidence="10 12">
        <text>2'-deoxycytidine + H2O + H(+) = 2'-deoxyuridine + NH4(+)</text>
        <dbReference type="Rhea" id="RHEA:13433"/>
        <dbReference type="ChEBI" id="CHEBI:15377"/>
        <dbReference type="ChEBI" id="CHEBI:15378"/>
        <dbReference type="ChEBI" id="CHEBI:15698"/>
        <dbReference type="ChEBI" id="CHEBI:16450"/>
        <dbReference type="ChEBI" id="CHEBI:28938"/>
        <dbReference type="EC" id="3.5.4.5"/>
    </reaction>
</comment>
<evidence type="ECO:0000259" key="13">
    <source>
        <dbReference type="PROSITE" id="PS51747"/>
    </source>
</evidence>
<dbReference type="NCBIfam" id="TIGR01354">
    <property type="entry name" value="cyt_deam_tetra"/>
    <property type="match status" value="1"/>
</dbReference>